<gene>
    <name evidence="1" type="ORF">TMUPMC115_0783</name>
</gene>
<dbReference type="PATRIC" id="fig|1302649.3.peg.787"/>
<protein>
    <submittedName>
        <fullName evidence="1">Uncharacterized protein</fullName>
    </submittedName>
</protein>
<evidence type="ECO:0000313" key="1">
    <source>
        <dbReference type="EMBL" id="KFN92719.1"/>
    </source>
</evidence>
<accession>A0A091C715</accession>
<proteinExistence type="predicted"/>
<reference evidence="1 2" key="1">
    <citation type="submission" date="2014-08" db="EMBL/GenBank/DDBJ databases">
        <title>Genome sequence of Tetragenococcus muriaticus.</title>
        <authorList>
            <person name="Chuea-nongthon C."/>
            <person name="Rodtong S."/>
            <person name="Yongsawatdigul J."/>
            <person name="Steele J.L."/>
            <person name="Liu X.-y."/>
            <person name="Speers J."/>
            <person name="Glasner J.D."/>
            <person name="Neeno-Eckwall E.C."/>
        </authorList>
    </citation>
    <scope>NUCLEOTIDE SEQUENCE [LARGE SCALE GENOMIC DNA]</scope>
    <source>
        <strain evidence="1 2">PMC-11-5</strain>
    </source>
</reference>
<organism evidence="1 2">
    <name type="scientific">Tetragenococcus muriaticus PMC-11-5</name>
    <dbReference type="NCBI Taxonomy" id="1302649"/>
    <lineage>
        <taxon>Bacteria</taxon>
        <taxon>Bacillati</taxon>
        <taxon>Bacillota</taxon>
        <taxon>Bacilli</taxon>
        <taxon>Lactobacillales</taxon>
        <taxon>Enterococcaceae</taxon>
        <taxon>Tetragenococcus</taxon>
    </lineage>
</organism>
<dbReference type="EMBL" id="JPVU01000085">
    <property type="protein sequence ID" value="KFN92719.1"/>
    <property type="molecule type" value="Genomic_DNA"/>
</dbReference>
<comment type="caution">
    <text evidence="1">The sequence shown here is derived from an EMBL/GenBank/DDBJ whole genome shotgun (WGS) entry which is preliminary data.</text>
</comment>
<sequence length="41" mass="4866">MAQLINGRELADNLQEQMRLEVDVLKKPRSLSWVSCFFSRR</sequence>
<dbReference type="AlphaFoldDB" id="A0A091C715"/>
<dbReference type="Proteomes" id="UP000029380">
    <property type="component" value="Unassembled WGS sequence"/>
</dbReference>
<evidence type="ECO:0000313" key="2">
    <source>
        <dbReference type="Proteomes" id="UP000029380"/>
    </source>
</evidence>
<name>A0A091C715_9ENTE</name>